<dbReference type="Gramene" id="OMP05283">
    <property type="protein sequence ID" value="OMP05283"/>
    <property type="gene ID" value="CCACVL1_01967"/>
</dbReference>
<dbReference type="EMBL" id="AWWV01005435">
    <property type="protein sequence ID" value="OMP05283.1"/>
    <property type="molecule type" value="Genomic_DNA"/>
</dbReference>
<sequence>ATFKLQGKLHFLSSQPKFKDQKNVVKGMATN</sequence>
<feature type="non-terminal residue" evidence="1">
    <location>
        <position position="1"/>
    </location>
</feature>
<accession>A0A1R3KDV9</accession>
<name>A0A1R3KDV9_COCAP</name>
<gene>
    <name evidence="1" type="ORF">CCACVL1_01967</name>
</gene>
<protein>
    <submittedName>
        <fullName evidence="1">Uncharacterized protein</fullName>
    </submittedName>
</protein>
<dbReference type="Proteomes" id="UP000188268">
    <property type="component" value="Unassembled WGS sequence"/>
</dbReference>
<evidence type="ECO:0000313" key="2">
    <source>
        <dbReference type="Proteomes" id="UP000188268"/>
    </source>
</evidence>
<dbReference type="AlphaFoldDB" id="A0A1R3KDV9"/>
<evidence type="ECO:0000313" key="1">
    <source>
        <dbReference type="EMBL" id="OMP05283.1"/>
    </source>
</evidence>
<proteinExistence type="predicted"/>
<reference evidence="1 2" key="1">
    <citation type="submission" date="2013-09" db="EMBL/GenBank/DDBJ databases">
        <title>Corchorus capsularis genome sequencing.</title>
        <authorList>
            <person name="Alam M."/>
            <person name="Haque M.S."/>
            <person name="Islam M.S."/>
            <person name="Emdad E.M."/>
            <person name="Islam M.M."/>
            <person name="Ahmed B."/>
            <person name="Halim A."/>
            <person name="Hossen Q.M.M."/>
            <person name="Hossain M.Z."/>
            <person name="Ahmed R."/>
            <person name="Khan M.M."/>
            <person name="Islam R."/>
            <person name="Rashid M.M."/>
            <person name="Khan S.A."/>
            <person name="Rahman M.S."/>
            <person name="Alam M."/>
        </authorList>
    </citation>
    <scope>NUCLEOTIDE SEQUENCE [LARGE SCALE GENOMIC DNA]</scope>
    <source>
        <strain evidence="2">cv. CVL-1</strain>
        <tissue evidence="1">Whole seedling</tissue>
    </source>
</reference>
<comment type="caution">
    <text evidence="1">The sequence shown here is derived from an EMBL/GenBank/DDBJ whole genome shotgun (WGS) entry which is preliminary data.</text>
</comment>
<keyword evidence="2" id="KW-1185">Reference proteome</keyword>
<organism evidence="1 2">
    <name type="scientific">Corchorus capsularis</name>
    <name type="common">Jute</name>
    <dbReference type="NCBI Taxonomy" id="210143"/>
    <lineage>
        <taxon>Eukaryota</taxon>
        <taxon>Viridiplantae</taxon>
        <taxon>Streptophyta</taxon>
        <taxon>Embryophyta</taxon>
        <taxon>Tracheophyta</taxon>
        <taxon>Spermatophyta</taxon>
        <taxon>Magnoliopsida</taxon>
        <taxon>eudicotyledons</taxon>
        <taxon>Gunneridae</taxon>
        <taxon>Pentapetalae</taxon>
        <taxon>rosids</taxon>
        <taxon>malvids</taxon>
        <taxon>Malvales</taxon>
        <taxon>Malvaceae</taxon>
        <taxon>Grewioideae</taxon>
        <taxon>Apeibeae</taxon>
        <taxon>Corchorus</taxon>
    </lineage>
</organism>